<evidence type="ECO:0000313" key="10">
    <source>
        <dbReference type="EMBL" id="KAF2688450.1"/>
    </source>
</evidence>
<evidence type="ECO:0000256" key="5">
    <source>
        <dbReference type="ARBA" id="ARBA00023054"/>
    </source>
</evidence>
<dbReference type="OrthoDB" id="5424147at2759"/>
<name>A0A6G1JDZ5_9PLEO</name>
<dbReference type="PANTHER" id="PTHR14360">
    <property type="entry name" value="PROTEIN FMP32, MITOCHONDRIAL"/>
    <property type="match status" value="1"/>
</dbReference>
<keyword evidence="6" id="KW-0496">Mitochondrion</keyword>
<reference evidence="10" key="1">
    <citation type="journal article" date="2020" name="Stud. Mycol.">
        <title>101 Dothideomycetes genomes: a test case for predicting lifestyles and emergence of pathogens.</title>
        <authorList>
            <person name="Haridas S."/>
            <person name="Albert R."/>
            <person name="Binder M."/>
            <person name="Bloem J."/>
            <person name="Labutti K."/>
            <person name="Salamov A."/>
            <person name="Andreopoulos B."/>
            <person name="Baker S."/>
            <person name="Barry K."/>
            <person name="Bills G."/>
            <person name="Bluhm B."/>
            <person name="Cannon C."/>
            <person name="Castanera R."/>
            <person name="Culley D."/>
            <person name="Daum C."/>
            <person name="Ezra D."/>
            <person name="Gonzalez J."/>
            <person name="Henrissat B."/>
            <person name="Kuo A."/>
            <person name="Liang C."/>
            <person name="Lipzen A."/>
            <person name="Lutzoni F."/>
            <person name="Magnuson J."/>
            <person name="Mondo S."/>
            <person name="Nolan M."/>
            <person name="Ohm R."/>
            <person name="Pangilinan J."/>
            <person name="Park H.-J."/>
            <person name="Ramirez L."/>
            <person name="Alfaro M."/>
            <person name="Sun H."/>
            <person name="Tritt A."/>
            <person name="Yoshinaga Y."/>
            <person name="Zwiers L.-H."/>
            <person name="Turgeon B."/>
            <person name="Goodwin S."/>
            <person name="Spatafora J."/>
            <person name="Crous P."/>
            <person name="Grigoriev I."/>
        </authorList>
    </citation>
    <scope>NUCLEOTIDE SEQUENCE</scope>
    <source>
        <strain evidence="10">CBS 122367</strain>
    </source>
</reference>
<evidence type="ECO:0000256" key="3">
    <source>
        <dbReference type="ARBA" id="ARBA00022692"/>
    </source>
</evidence>
<evidence type="ECO:0000256" key="7">
    <source>
        <dbReference type="ARBA" id="ARBA00023136"/>
    </source>
</evidence>
<evidence type="ECO:0008006" key="12">
    <source>
        <dbReference type="Google" id="ProtNLM"/>
    </source>
</evidence>
<evidence type="ECO:0000256" key="9">
    <source>
        <dbReference type="SAM" id="Phobius"/>
    </source>
</evidence>
<gene>
    <name evidence="10" type="ORF">K458DRAFT_440105</name>
</gene>
<feature type="compositionally biased region" description="Basic and acidic residues" evidence="8">
    <location>
        <begin position="347"/>
        <end position="360"/>
    </location>
</feature>
<keyword evidence="5" id="KW-0175">Coiled coil</keyword>
<keyword evidence="4 9" id="KW-1133">Transmembrane helix</keyword>
<keyword evidence="7 9" id="KW-0472">Membrane</keyword>
<sequence length="394" mass="44196">MAAPRLPFLWPMLFKPLKPPRTRTRIPSRPSSAVRCLATTSRCREEVPQRYGTAQEPAPHLRGEQSREAQKEHETPELENKAAEKKPTQPIEEEEEEEPPPKTIPSSQTKPADAAEASAPSPAPDPPKTAETKPLETVLHMPSPQEEEQRKPPHLKTPPYVHHFDTYSMVKDLTKSGFTQEQSTTIMKAVRAILGDNMALARRGLVSKSSVENETYLFRAACSELRTEIGNARKGEMERMRTERNQLQHEVDILGQRMGQETSHLKDELKGLFDDRKMAVRQEQRIKETKIQELGYKITIALNSDARSEVEGLRWVLTRRAAMTIGFSAFMLFVALRYTSYVSHQQQEQKKKKEAKKPPPDEGQAPPSTGKPALGADEPIGGELLTTEGGVSLA</sequence>
<dbReference type="InterPro" id="IPR024461">
    <property type="entry name" value="CCDC90-like"/>
</dbReference>
<feature type="region of interest" description="Disordered" evidence="8">
    <location>
        <begin position="347"/>
        <end position="394"/>
    </location>
</feature>
<dbReference type="Pfam" id="PF07798">
    <property type="entry name" value="CCDC90-like"/>
    <property type="match status" value="1"/>
</dbReference>
<dbReference type="EMBL" id="MU005573">
    <property type="protein sequence ID" value="KAF2688450.1"/>
    <property type="molecule type" value="Genomic_DNA"/>
</dbReference>
<keyword evidence="11" id="KW-1185">Reference proteome</keyword>
<dbReference type="AlphaFoldDB" id="A0A6G1JDZ5"/>
<organism evidence="10 11">
    <name type="scientific">Lentithecium fluviatile CBS 122367</name>
    <dbReference type="NCBI Taxonomy" id="1168545"/>
    <lineage>
        <taxon>Eukaryota</taxon>
        <taxon>Fungi</taxon>
        <taxon>Dikarya</taxon>
        <taxon>Ascomycota</taxon>
        <taxon>Pezizomycotina</taxon>
        <taxon>Dothideomycetes</taxon>
        <taxon>Pleosporomycetidae</taxon>
        <taxon>Pleosporales</taxon>
        <taxon>Massarineae</taxon>
        <taxon>Lentitheciaceae</taxon>
        <taxon>Lentithecium</taxon>
    </lineage>
</organism>
<feature type="region of interest" description="Disordered" evidence="8">
    <location>
        <begin position="16"/>
        <end position="131"/>
    </location>
</feature>
<dbReference type="GO" id="GO:0005739">
    <property type="term" value="C:mitochondrion"/>
    <property type="evidence" value="ECO:0007669"/>
    <property type="project" value="UniProtKB-SubCell"/>
</dbReference>
<proteinExistence type="predicted"/>
<comment type="subcellular location">
    <subcellularLocation>
        <location evidence="2">Membrane</location>
    </subcellularLocation>
    <subcellularLocation>
        <location evidence="1">Mitochondrion</location>
    </subcellularLocation>
</comment>
<feature type="compositionally biased region" description="Basic and acidic residues" evidence="8">
    <location>
        <begin position="59"/>
        <end position="87"/>
    </location>
</feature>
<dbReference type="GO" id="GO:0016020">
    <property type="term" value="C:membrane"/>
    <property type="evidence" value="ECO:0007669"/>
    <property type="project" value="UniProtKB-SubCell"/>
</dbReference>
<keyword evidence="3 9" id="KW-0812">Transmembrane</keyword>
<dbReference type="Proteomes" id="UP000799291">
    <property type="component" value="Unassembled WGS sequence"/>
</dbReference>
<dbReference type="Gene3D" id="1.20.5.340">
    <property type="match status" value="1"/>
</dbReference>
<feature type="compositionally biased region" description="Low complexity" evidence="8">
    <location>
        <begin position="109"/>
        <end position="120"/>
    </location>
</feature>
<evidence type="ECO:0000256" key="4">
    <source>
        <dbReference type="ARBA" id="ARBA00022989"/>
    </source>
</evidence>
<protein>
    <recommendedName>
        <fullName evidence="12">DUF1640-domain-containing protein</fullName>
    </recommendedName>
</protein>
<evidence type="ECO:0000256" key="2">
    <source>
        <dbReference type="ARBA" id="ARBA00004370"/>
    </source>
</evidence>
<dbReference type="PANTHER" id="PTHR14360:SF12">
    <property type="entry name" value="MOZ PROTEIN REPRESENTS A CHROMATIN-ASSOCIATED ACETYLTRANSFERASE"/>
    <property type="match status" value="1"/>
</dbReference>
<evidence type="ECO:0000313" key="11">
    <source>
        <dbReference type="Proteomes" id="UP000799291"/>
    </source>
</evidence>
<accession>A0A6G1JDZ5</accession>
<evidence type="ECO:0000256" key="8">
    <source>
        <dbReference type="SAM" id="MobiDB-lite"/>
    </source>
</evidence>
<evidence type="ECO:0000256" key="6">
    <source>
        <dbReference type="ARBA" id="ARBA00023128"/>
    </source>
</evidence>
<evidence type="ECO:0000256" key="1">
    <source>
        <dbReference type="ARBA" id="ARBA00004173"/>
    </source>
</evidence>
<feature type="transmembrane region" description="Helical" evidence="9">
    <location>
        <begin position="321"/>
        <end position="343"/>
    </location>
</feature>